<proteinExistence type="predicted"/>
<accession>A0ACC0L3M7</accession>
<evidence type="ECO:0000313" key="2">
    <source>
        <dbReference type="Proteomes" id="UP001062846"/>
    </source>
</evidence>
<sequence length="66" mass="7483">MIGPNCCPDAPANVFALQSSQTVQQVGVNHCRFLFQQLRVMEVNHSLSRRKYLRGLVGKFGFPSFR</sequence>
<evidence type="ECO:0000313" key="1">
    <source>
        <dbReference type="EMBL" id="KAI8523315.1"/>
    </source>
</evidence>
<gene>
    <name evidence="1" type="ORF">RHMOL_Rhmol13G0063700</name>
</gene>
<comment type="caution">
    <text evidence="1">The sequence shown here is derived from an EMBL/GenBank/DDBJ whole genome shotgun (WGS) entry which is preliminary data.</text>
</comment>
<organism evidence="1 2">
    <name type="scientific">Rhododendron molle</name>
    <name type="common">Chinese azalea</name>
    <name type="synonym">Azalea mollis</name>
    <dbReference type="NCBI Taxonomy" id="49168"/>
    <lineage>
        <taxon>Eukaryota</taxon>
        <taxon>Viridiplantae</taxon>
        <taxon>Streptophyta</taxon>
        <taxon>Embryophyta</taxon>
        <taxon>Tracheophyta</taxon>
        <taxon>Spermatophyta</taxon>
        <taxon>Magnoliopsida</taxon>
        <taxon>eudicotyledons</taxon>
        <taxon>Gunneridae</taxon>
        <taxon>Pentapetalae</taxon>
        <taxon>asterids</taxon>
        <taxon>Ericales</taxon>
        <taxon>Ericaceae</taxon>
        <taxon>Ericoideae</taxon>
        <taxon>Rhodoreae</taxon>
        <taxon>Rhododendron</taxon>
    </lineage>
</organism>
<protein>
    <submittedName>
        <fullName evidence="1">Uncharacterized protein</fullName>
    </submittedName>
</protein>
<reference evidence="1" key="1">
    <citation type="submission" date="2022-02" db="EMBL/GenBank/DDBJ databases">
        <title>Plant Genome Project.</title>
        <authorList>
            <person name="Zhang R.-G."/>
        </authorList>
    </citation>
    <scope>NUCLEOTIDE SEQUENCE</scope>
    <source>
        <strain evidence="1">AT1</strain>
    </source>
</reference>
<dbReference type="EMBL" id="CM046400">
    <property type="protein sequence ID" value="KAI8523315.1"/>
    <property type="molecule type" value="Genomic_DNA"/>
</dbReference>
<keyword evidence="2" id="KW-1185">Reference proteome</keyword>
<dbReference type="Proteomes" id="UP001062846">
    <property type="component" value="Chromosome 13"/>
</dbReference>
<name>A0ACC0L3M7_RHOML</name>